<sequence>MANLLRVVVSSGMARVLGLKVLPLTLVMAAKYGDRNNHGIISSIQNKNKPPFMVADADASRSFIIPFGERSHTAYQCLLGLE</sequence>
<evidence type="ECO:0000313" key="3">
    <source>
        <dbReference type="Proteomes" id="UP000634136"/>
    </source>
</evidence>
<protein>
    <submittedName>
        <fullName evidence="2">Uncharacterized protein</fullName>
    </submittedName>
</protein>
<feature type="chain" id="PRO_5032711799" evidence="1">
    <location>
        <begin position="19"/>
        <end position="82"/>
    </location>
</feature>
<evidence type="ECO:0000256" key="1">
    <source>
        <dbReference type="SAM" id="SignalP"/>
    </source>
</evidence>
<name>A0A834WVC4_9FABA</name>
<accession>A0A834WVC4</accession>
<dbReference type="AlphaFoldDB" id="A0A834WVC4"/>
<keyword evidence="1" id="KW-0732">Signal</keyword>
<keyword evidence="3" id="KW-1185">Reference proteome</keyword>
<comment type="caution">
    <text evidence="2">The sequence shown here is derived from an EMBL/GenBank/DDBJ whole genome shotgun (WGS) entry which is preliminary data.</text>
</comment>
<proteinExistence type="predicted"/>
<gene>
    <name evidence="2" type="ORF">G2W53_015621</name>
</gene>
<evidence type="ECO:0000313" key="2">
    <source>
        <dbReference type="EMBL" id="KAF7833288.1"/>
    </source>
</evidence>
<feature type="signal peptide" evidence="1">
    <location>
        <begin position="1"/>
        <end position="18"/>
    </location>
</feature>
<dbReference type="EMBL" id="JAAIUW010000005">
    <property type="protein sequence ID" value="KAF7833288.1"/>
    <property type="molecule type" value="Genomic_DNA"/>
</dbReference>
<dbReference type="Proteomes" id="UP000634136">
    <property type="component" value="Unassembled WGS sequence"/>
</dbReference>
<organism evidence="2 3">
    <name type="scientific">Senna tora</name>
    <dbReference type="NCBI Taxonomy" id="362788"/>
    <lineage>
        <taxon>Eukaryota</taxon>
        <taxon>Viridiplantae</taxon>
        <taxon>Streptophyta</taxon>
        <taxon>Embryophyta</taxon>
        <taxon>Tracheophyta</taxon>
        <taxon>Spermatophyta</taxon>
        <taxon>Magnoliopsida</taxon>
        <taxon>eudicotyledons</taxon>
        <taxon>Gunneridae</taxon>
        <taxon>Pentapetalae</taxon>
        <taxon>rosids</taxon>
        <taxon>fabids</taxon>
        <taxon>Fabales</taxon>
        <taxon>Fabaceae</taxon>
        <taxon>Caesalpinioideae</taxon>
        <taxon>Cassia clade</taxon>
        <taxon>Senna</taxon>
    </lineage>
</organism>
<reference evidence="2" key="1">
    <citation type="submission" date="2020-09" db="EMBL/GenBank/DDBJ databases">
        <title>Genome-Enabled Discovery of Anthraquinone Biosynthesis in Senna tora.</title>
        <authorList>
            <person name="Kang S.-H."/>
            <person name="Pandey R.P."/>
            <person name="Lee C.-M."/>
            <person name="Sim J.-S."/>
            <person name="Jeong J.-T."/>
            <person name="Choi B.-S."/>
            <person name="Jung M."/>
            <person name="Ginzburg D."/>
            <person name="Zhao K."/>
            <person name="Won S.Y."/>
            <person name="Oh T.-J."/>
            <person name="Yu Y."/>
            <person name="Kim N.-H."/>
            <person name="Lee O.R."/>
            <person name="Lee T.-H."/>
            <person name="Bashyal P."/>
            <person name="Kim T.-S."/>
            <person name="Lee W.-H."/>
            <person name="Kawkins C."/>
            <person name="Kim C.-K."/>
            <person name="Kim J.S."/>
            <person name="Ahn B.O."/>
            <person name="Rhee S.Y."/>
            <person name="Sohng J.K."/>
        </authorList>
    </citation>
    <scope>NUCLEOTIDE SEQUENCE</scope>
    <source>
        <tissue evidence="2">Leaf</tissue>
    </source>
</reference>